<reference evidence="17" key="1">
    <citation type="journal article" date="2019" name="Int. J. Syst. Evol. Microbiol.">
        <title>The Global Catalogue of Microorganisms (GCM) 10K type strain sequencing project: providing services to taxonomists for standard genome sequencing and annotation.</title>
        <authorList>
            <consortium name="The Broad Institute Genomics Platform"/>
            <consortium name="The Broad Institute Genome Sequencing Center for Infectious Disease"/>
            <person name="Wu L."/>
            <person name="Ma J."/>
        </authorList>
    </citation>
    <scope>NUCLEOTIDE SEQUENCE [LARGE SCALE GENOMIC DNA]</scope>
    <source>
        <strain evidence="17">JCM 18053</strain>
    </source>
</reference>
<evidence type="ECO:0000313" key="16">
    <source>
        <dbReference type="EMBL" id="GAA5145981.1"/>
    </source>
</evidence>
<dbReference type="InterPro" id="IPR012999">
    <property type="entry name" value="Pyr_OxRdtase_I_AS"/>
</dbReference>
<dbReference type="InterPro" id="IPR023753">
    <property type="entry name" value="FAD/NAD-binding_dom"/>
</dbReference>
<keyword evidence="17" id="KW-1185">Reference proteome</keyword>
<keyword evidence="6 13" id="KW-0285">Flavoprotein</keyword>
<evidence type="ECO:0000256" key="11">
    <source>
        <dbReference type="ARBA" id="ARBA00023284"/>
    </source>
</evidence>
<keyword evidence="7 13" id="KW-0274">FAD</keyword>
<comment type="cofactor">
    <cofactor evidence="13">
        <name>FAD</name>
        <dbReference type="ChEBI" id="CHEBI:57692"/>
    </cofactor>
    <text evidence="13">Binds 1 FAD per subunit.</text>
</comment>
<evidence type="ECO:0000313" key="17">
    <source>
        <dbReference type="Proteomes" id="UP001499852"/>
    </source>
</evidence>
<comment type="caution">
    <text evidence="16">The sequence shown here is derived from an EMBL/GenBank/DDBJ whole genome shotgun (WGS) entry which is preliminary data.</text>
</comment>
<comment type="catalytic activity">
    <reaction evidence="12 13">
        <text>N(6)-[(R)-dihydrolipoyl]-L-lysyl-[protein] + NAD(+) = N(6)-[(R)-lipoyl]-L-lysyl-[protein] + NADH + H(+)</text>
        <dbReference type="Rhea" id="RHEA:15045"/>
        <dbReference type="Rhea" id="RHEA-COMP:10474"/>
        <dbReference type="Rhea" id="RHEA-COMP:10475"/>
        <dbReference type="ChEBI" id="CHEBI:15378"/>
        <dbReference type="ChEBI" id="CHEBI:57540"/>
        <dbReference type="ChEBI" id="CHEBI:57945"/>
        <dbReference type="ChEBI" id="CHEBI:83099"/>
        <dbReference type="ChEBI" id="CHEBI:83100"/>
        <dbReference type="EC" id="1.8.1.4"/>
    </reaction>
</comment>
<dbReference type="NCBIfam" id="TIGR01350">
    <property type="entry name" value="lipoamide_DH"/>
    <property type="match status" value="1"/>
</dbReference>
<evidence type="ECO:0000256" key="10">
    <source>
        <dbReference type="ARBA" id="ARBA00023157"/>
    </source>
</evidence>
<dbReference type="InterPro" id="IPR006258">
    <property type="entry name" value="Lipoamide_DH"/>
</dbReference>
<dbReference type="InterPro" id="IPR016156">
    <property type="entry name" value="FAD/NAD-linked_Rdtase_dimer_sf"/>
</dbReference>
<dbReference type="PRINTS" id="PR00368">
    <property type="entry name" value="FADPNR"/>
</dbReference>
<comment type="subcellular location">
    <subcellularLocation>
        <location evidence="1">Cytoplasm</location>
    </subcellularLocation>
</comment>
<gene>
    <name evidence="16" type="primary">lpdA_2</name>
    <name evidence="16" type="ORF">GCM10023213_38380</name>
</gene>
<dbReference type="Gene3D" id="3.30.390.30">
    <property type="match status" value="1"/>
</dbReference>
<evidence type="ECO:0000256" key="8">
    <source>
        <dbReference type="ARBA" id="ARBA00023002"/>
    </source>
</evidence>
<evidence type="ECO:0000256" key="12">
    <source>
        <dbReference type="ARBA" id="ARBA00049187"/>
    </source>
</evidence>
<dbReference type="Pfam" id="PF07992">
    <property type="entry name" value="Pyr_redox_2"/>
    <property type="match status" value="1"/>
</dbReference>
<evidence type="ECO:0000256" key="9">
    <source>
        <dbReference type="ARBA" id="ARBA00023027"/>
    </source>
</evidence>
<keyword evidence="10" id="KW-1015">Disulfide bond</keyword>
<dbReference type="SUPFAM" id="SSF51905">
    <property type="entry name" value="FAD/NAD(P)-binding domain"/>
    <property type="match status" value="1"/>
</dbReference>
<dbReference type="InterPro" id="IPR004099">
    <property type="entry name" value="Pyr_nucl-diS_OxRdtase_dimer"/>
</dbReference>
<dbReference type="PANTHER" id="PTHR22912:SF217">
    <property type="entry name" value="DIHYDROLIPOYL DEHYDROGENASE"/>
    <property type="match status" value="1"/>
</dbReference>
<dbReference type="Proteomes" id="UP001499852">
    <property type="component" value="Unassembled WGS sequence"/>
</dbReference>
<keyword evidence="5" id="KW-0963">Cytoplasm</keyword>
<evidence type="ECO:0000256" key="1">
    <source>
        <dbReference type="ARBA" id="ARBA00004496"/>
    </source>
</evidence>
<dbReference type="Gene3D" id="3.50.50.60">
    <property type="entry name" value="FAD/NAD(P)-binding domain"/>
    <property type="match status" value="2"/>
</dbReference>
<evidence type="ECO:0000256" key="2">
    <source>
        <dbReference type="ARBA" id="ARBA00007532"/>
    </source>
</evidence>
<sequence length="458" mass="48731">MNYDLIVIGGGPAGYVGAIRAAQLGKKVACVENDRAGGTCLNWGCIPTKALLKNAELYHTLTHRAEEFGLKIGSVEYDWSKVIGRSRGVSDKLNKGIEFLFKKNKVDYLKGTASIPAEGKVEVTAADGSKTTHEAANILIATGAKTRDMPGFPFNGTTVIGSKEAMTMATQPKSIVIIGAGAIGIEFAYFFNAYGTKVTVVEMLPDVLPVEDTEVSKVVEKSLAKSGIRILTNTKVTGTSEDGKGVKITVEGAANETLEADVCLVAIGVKPVLPGGIELKLTDRGWLQTDDRYQTSVKNIYAAGDIIGPPWLAHVASYEAVQCVEGLFAKHKPKKVTVFPGCTYCNPQVASIGLTERAAKEKGLKFKVGKFPYVASGKALAAAESEGFVKILYGEPHGEIIGAHIVGSESTEMIAEIGLAMNLEATWDEIEATIHAHPTLSEMVKEATEVAKGHPIHV</sequence>
<dbReference type="PRINTS" id="PR00411">
    <property type="entry name" value="PNDRDTASEI"/>
</dbReference>
<keyword evidence="9 13" id="KW-0520">NAD</keyword>
<evidence type="ECO:0000256" key="6">
    <source>
        <dbReference type="ARBA" id="ARBA00022630"/>
    </source>
</evidence>
<keyword evidence="11 13" id="KW-0676">Redox-active center</keyword>
<dbReference type="PANTHER" id="PTHR22912">
    <property type="entry name" value="DISULFIDE OXIDOREDUCTASE"/>
    <property type="match status" value="1"/>
</dbReference>
<evidence type="ECO:0000256" key="13">
    <source>
        <dbReference type="RuleBase" id="RU003692"/>
    </source>
</evidence>
<evidence type="ECO:0000259" key="15">
    <source>
        <dbReference type="Pfam" id="PF07992"/>
    </source>
</evidence>
<dbReference type="Pfam" id="PF02852">
    <property type="entry name" value="Pyr_redox_dim"/>
    <property type="match status" value="1"/>
</dbReference>
<organism evidence="16 17">
    <name type="scientific">Prosthecobacter algae</name>
    <dbReference type="NCBI Taxonomy" id="1144682"/>
    <lineage>
        <taxon>Bacteria</taxon>
        <taxon>Pseudomonadati</taxon>
        <taxon>Verrucomicrobiota</taxon>
        <taxon>Verrucomicrobiia</taxon>
        <taxon>Verrucomicrobiales</taxon>
        <taxon>Verrucomicrobiaceae</taxon>
        <taxon>Prosthecobacter</taxon>
    </lineage>
</organism>
<name>A0ABP9PGV8_9BACT</name>
<dbReference type="InterPro" id="IPR001100">
    <property type="entry name" value="Pyr_nuc-diS_OxRdtase"/>
</dbReference>
<feature type="domain" description="FAD/NAD(P)-binding" evidence="15">
    <location>
        <begin position="3"/>
        <end position="320"/>
    </location>
</feature>
<evidence type="ECO:0000256" key="3">
    <source>
        <dbReference type="ARBA" id="ARBA00012608"/>
    </source>
</evidence>
<feature type="domain" description="Pyridine nucleotide-disulphide oxidoreductase dimerisation" evidence="14">
    <location>
        <begin position="340"/>
        <end position="447"/>
    </location>
</feature>
<evidence type="ECO:0000259" key="14">
    <source>
        <dbReference type="Pfam" id="PF02852"/>
    </source>
</evidence>
<dbReference type="PIRSF" id="PIRSF000350">
    <property type="entry name" value="Mercury_reductase_MerA"/>
    <property type="match status" value="1"/>
</dbReference>
<dbReference type="EC" id="1.8.1.4" evidence="3 13"/>
<evidence type="ECO:0000256" key="5">
    <source>
        <dbReference type="ARBA" id="ARBA00022490"/>
    </source>
</evidence>
<dbReference type="PROSITE" id="PS00076">
    <property type="entry name" value="PYRIDINE_REDOX_1"/>
    <property type="match status" value="1"/>
</dbReference>
<dbReference type="InterPro" id="IPR036188">
    <property type="entry name" value="FAD/NAD-bd_sf"/>
</dbReference>
<keyword evidence="8 13" id="KW-0560">Oxidoreductase</keyword>
<dbReference type="InterPro" id="IPR050151">
    <property type="entry name" value="Class-I_Pyr_Nuc-Dis_Oxidored"/>
</dbReference>
<accession>A0ABP9PGV8</accession>
<evidence type="ECO:0000256" key="4">
    <source>
        <dbReference type="ARBA" id="ARBA00016961"/>
    </source>
</evidence>
<dbReference type="EMBL" id="BAABIA010000008">
    <property type="protein sequence ID" value="GAA5145981.1"/>
    <property type="molecule type" value="Genomic_DNA"/>
</dbReference>
<evidence type="ECO:0000256" key="7">
    <source>
        <dbReference type="ARBA" id="ARBA00022827"/>
    </source>
</evidence>
<comment type="similarity">
    <text evidence="2 13">Belongs to the class-I pyridine nucleotide-disulfide oxidoreductase family.</text>
</comment>
<proteinExistence type="inferred from homology"/>
<protein>
    <recommendedName>
        <fullName evidence="4 13">Dihydrolipoyl dehydrogenase</fullName>
        <ecNumber evidence="3 13">1.8.1.4</ecNumber>
    </recommendedName>
</protein>
<dbReference type="SUPFAM" id="SSF55424">
    <property type="entry name" value="FAD/NAD-linked reductases, dimerisation (C-terminal) domain"/>
    <property type="match status" value="1"/>
</dbReference>
<comment type="miscellaneous">
    <text evidence="13">The active site is a redox-active disulfide bond.</text>
</comment>
<dbReference type="RefSeq" id="WP_345738018.1">
    <property type="nucleotide sequence ID" value="NZ_BAABIA010000008.1"/>
</dbReference>